<organism evidence="2 3">
    <name type="scientific">Roseicella frigidaeris</name>
    <dbReference type="NCBI Taxonomy" id="2230885"/>
    <lineage>
        <taxon>Bacteria</taxon>
        <taxon>Pseudomonadati</taxon>
        <taxon>Pseudomonadota</taxon>
        <taxon>Alphaproteobacteria</taxon>
        <taxon>Acetobacterales</taxon>
        <taxon>Roseomonadaceae</taxon>
        <taxon>Roseicella</taxon>
    </lineage>
</organism>
<proteinExistence type="predicted"/>
<feature type="region of interest" description="Disordered" evidence="1">
    <location>
        <begin position="32"/>
        <end position="52"/>
    </location>
</feature>
<dbReference type="EMBL" id="QLIX01000030">
    <property type="protein sequence ID" value="RAI55918.1"/>
    <property type="molecule type" value="Genomic_DNA"/>
</dbReference>
<evidence type="ECO:0000313" key="3">
    <source>
        <dbReference type="Proteomes" id="UP000249065"/>
    </source>
</evidence>
<dbReference type="AlphaFoldDB" id="A0A327M760"/>
<evidence type="ECO:0000313" key="2">
    <source>
        <dbReference type="EMBL" id="RAI55918.1"/>
    </source>
</evidence>
<reference evidence="3" key="1">
    <citation type="submission" date="2018-06" db="EMBL/GenBank/DDBJ databases">
        <authorList>
            <person name="Khan S.A."/>
        </authorList>
    </citation>
    <scope>NUCLEOTIDE SEQUENCE [LARGE SCALE GENOMIC DNA]</scope>
    <source>
        <strain evidence="3">DB-1506</strain>
    </source>
</reference>
<dbReference type="RefSeq" id="WP_111472330.1">
    <property type="nucleotide sequence ID" value="NZ_QLIX01000030.1"/>
</dbReference>
<accession>A0A327M760</accession>
<comment type="caution">
    <text evidence="2">The sequence shown here is derived from an EMBL/GenBank/DDBJ whole genome shotgun (WGS) entry which is preliminary data.</text>
</comment>
<evidence type="ECO:0000256" key="1">
    <source>
        <dbReference type="SAM" id="MobiDB-lite"/>
    </source>
</evidence>
<sequence length="306" mass="30192">MPDFEITAPDGSRFVVTAPEGASEADILSFAQQNMGSKPAAPPASQPAPSLGEQAMRGLGLGARAAVEGLSSLPGMVYDAAAAPINAGIRGVNALAGTSLPRVNPAAENIAALTDAAGLPKPETQGEKIASGAVQGAASALPMLVGGAALQGAGGLAGAVGQGLAAGPGIQIAAGAAGGAVEGGTDSPLAGTAAALAVPGIAALFGRVAAPVRPNENPRMRDALRIAEQEGIAQHLTPGQQSGSQGLRRAEDMMRYVPGNGPAAINRGLPEAYNRAVLRRAGIDADYASPDVLEAQRAALGQRIDT</sequence>
<name>A0A327M760_9PROT</name>
<dbReference type="Proteomes" id="UP000249065">
    <property type="component" value="Unassembled WGS sequence"/>
</dbReference>
<dbReference type="OrthoDB" id="8841399at2"/>
<gene>
    <name evidence="2" type="ORF">DOO78_23510</name>
</gene>
<keyword evidence="3" id="KW-1185">Reference proteome</keyword>
<protein>
    <submittedName>
        <fullName evidence="2">Uncharacterized protein</fullName>
    </submittedName>
</protein>